<proteinExistence type="predicted"/>
<sequence length="114" mass="13332">MSPVRQGPDRDRNPSDPQQDWDEFLIQKHQTLDSLNFLHFLSASAAHHKLQLTSFLRTHELPGNRYCTRKCLISKPRNLTRDWLSVGSRRSTDLLDRISAQAFVFKWKLQTRGT</sequence>
<name>A0ABV0V4T3_9TELE</name>
<gene>
    <name evidence="1" type="ORF">ILYODFUR_007715</name>
</gene>
<dbReference type="Proteomes" id="UP001482620">
    <property type="component" value="Unassembled WGS sequence"/>
</dbReference>
<evidence type="ECO:0000313" key="2">
    <source>
        <dbReference type="Proteomes" id="UP001482620"/>
    </source>
</evidence>
<protein>
    <submittedName>
        <fullName evidence="1">Uncharacterized protein</fullName>
    </submittedName>
</protein>
<evidence type="ECO:0000313" key="1">
    <source>
        <dbReference type="EMBL" id="MEQ2251122.1"/>
    </source>
</evidence>
<dbReference type="EMBL" id="JAHRIQ010093185">
    <property type="protein sequence ID" value="MEQ2251122.1"/>
    <property type="molecule type" value="Genomic_DNA"/>
</dbReference>
<accession>A0ABV0V4T3</accession>
<comment type="caution">
    <text evidence="1">The sequence shown here is derived from an EMBL/GenBank/DDBJ whole genome shotgun (WGS) entry which is preliminary data.</text>
</comment>
<organism evidence="1 2">
    <name type="scientific">Ilyodon furcidens</name>
    <name type="common">goldbreast splitfin</name>
    <dbReference type="NCBI Taxonomy" id="33524"/>
    <lineage>
        <taxon>Eukaryota</taxon>
        <taxon>Metazoa</taxon>
        <taxon>Chordata</taxon>
        <taxon>Craniata</taxon>
        <taxon>Vertebrata</taxon>
        <taxon>Euteleostomi</taxon>
        <taxon>Actinopterygii</taxon>
        <taxon>Neopterygii</taxon>
        <taxon>Teleostei</taxon>
        <taxon>Neoteleostei</taxon>
        <taxon>Acanthomorphata</taxon>
        <taxon>Ovalentaria</taxon>
        <taxon>Atherinomorphae</taxon>
        <taxon>Cyprinodontiformes</taxon>
        <taxon>Goodeidae</taxon>
        <taxon>Ilyodon</taxon>
    </lineage>
</organism>
<keyword evidence="2" id="KW-1185">Reference proteome</keyword>
<reference evidence="1 2" key="1">
    <citation type="submission" date="2021-06" db="EMBL/GenBank/DDBJ databases">
        <authorList>
            <person name="Palmer J.M."/>
        </authorList>
    </citation>
    <scope>NUCLEOTIDE SEQUENCE [LARGE SCALE GENOMIC DNA]</scope>
    <source>
        <strain evidence="2">if_2019</strain>
        <tissue evidence="1">Muscle</tissue>
    </source>
</reference>